<dbReference type="GO" id="GO:0004672">
    <property type="term" value="F:protein kinase activity"/>
    <property type="evidence" value="ECO:0007669"/>
    <property type="project" value="InterPro"/>
</dbReference>
<feature type="compositionally biased region" description="Basic and acidic residues" evidence="6">
    <location>
        <begin position="625"/>
        <end position="637"/>
    </location>
</feature>
<dbReference type="InterPro" id="IPR000719">
    <property type="entry name" value="Prot_kinase_dom"/>
</dbReference>
<evidence type="ECO:0000256" key="1">
    <source>
        <dbReference type="ARBA" id="ARBA00004629"/>
    </source>
</evidence>
<dbReference type="Proteomes" id="UP000076632">
    <property type="component" value="Unassembled WGS sequence"/>
</dbReference>
<evidence type="ECO:0000256" key="4">
    <source>
        <dbReference type="ARBA" id="ARBA00023328"/>
    </source>
</evidence>
<feature type="coiled-coil region" evidence="5">
    <location>
        <begin position="397"/>
        <end position="431"/>
    </location>
</feature>
<dbReference type="Pfam" id="PF08171">
    <property type="entry name" value="Mad3_BUB1_II"/>
    <property type="match status" value="1"/>
</dbReference>
<dbReference type="FunCoup" id="A0A165GPG7">
    <property type="interactions" value="461"/>
</dbReference>
<dbReference type="CDD" id="cd13981">
    <property type="entry name" value="STKc_Bub1_BubR1"/>
    <property type="match status" value="1"/>
</dbReference>
<dbReference type="STRING" id="1328760.A0A165GPG7"/>
<evidence type="ECO:0000313" key="9">
    <source>
        <dbReference type="EMBL" id="KZF22435.1"/>
    </source>
</evidence>
<evidence type="ECO:0000256" key="2">
    <source>
        <dbReference type="ARBA" id="ARBA00022454"/>
    </source>
</evidence>
<gene>
    <name evidence="9" type="ORF">L228DRAFT_239401</name>
</gene>
<dbReference type="GeneID" id="28896279"/>
<feature type="domain" description="Protein kinase" evidence="7">
    <location>
        <begin position="871"/>
        <end position="1207"/>
    </location>
</feature>
<evidence type="ECO:0000259" key="8">
    <source>
        <dbReference type="PROSITE" id="PS51489"/>
    </source>
</evidence>
<dbReference type="InParanoid" id="A0A165GPG7"/>
<dbReference type="PANTHER" id="PTHR14030:SF4">
    <property type="entry name" value="BUB1 KINASE, ISOFORM A-RELATED"/>
    <property type="match status" value="1"/>
</dbReference>
<organism evidence="9 10">
    <name type="scientific">Xylona heveae (strain CBS 132557 / TC161)</name>
    <dbReference type="NCBI Taxonomy" id="1328760"/>
    <lineage>
        <taxon>Eukaryota</taxon>
        <taxon>Fungi</taxon>
        <taxon>Dikarya</taxon>
        <taxon>Ascomycota</taxon>
        <taxon>Pezizomycotina</taxon>
        <taxon>Xylonomycetes</taxon>
        <taxon>Xylonales</taxon>
        <taxon>Xylonaceae</taxon>
        <taxon>Xylona</taxon>
    </lineage>
</organism>
<evidence type="ECO:0000256" key="5">
    <source>
        <dbReference type="SAM" id="Coils"/>
    </source>
</evidence>
<keyword evidence="5" id="KW-0175">Coiled coil</keyword>
<feature type="region of interest" description="Disordered" evidence="6">
    <location>
        <begin position="234"/>
        <end position="283"/>
    </location>
</feature>
<dbReference type="GO" id="GO:0005524">
    <property type="term" value="F:ATP binding"/>
    <property type="evidence" value="ECO:0007669"/>
    <property type="project" value="InterPro"/>
</dbReference>
<dbReference type="GO" id="GO:0032991">
    <property type="term" value="C:protein-containing complex"/>
    <property type="evidence" value="ECO:0007669"/>
    <property type="project" value="UniProtKB-ARBA"/>
</dbReference>
<dbReference type="SUPFAM" id="SSF56112">
    <property type="entry name" value="Protein kinase-like (PK-like)"/>
    <property type="match status" value="1"/>
</dbReference>
<keyword evidence="4" id="KW-0137">Centromere</keyword>
<sequence>MAGAEDLINFDVIETQKENIQSLPGGRSARALASIFSPPPQGKQSNTNPSDTRSINDSIREEFEQELLLIAESDDPLDIYDRYVKWTLDAYPSAQATPQSQLLPLLERATKAFLASPHYKNDPRYLKLWLHYIRLFSDSPRETFAFLARHGIGESLALFYEEFAAWLERAGRWTQAEEVFTLGIEREARPAERLLRKFGEFQRRFESRPQNDNEPSSPALPTVRPALAAKIDPFASTAPGPVDPQAGQPPALSSGSSRPKASRQKMTIFSDGDAPAPVTSEVGAKGWENIGTLAHRKKENVMEPRPWAGETLKAGRRNPGVPKMPIFRDESESQAQLHTQNVLPPAPSSQQETINPRTGKIERVFVNLEAVYPNRDDPAEEYCFDELRALHRGWLSVDWRAENLKLAEQEMHEAEQEMREAEQNQTVSEADLAPIEEPEPPASVEKENIEVFRDIGAQEEQDERIQQESHKPKVLEVKGETQTIRTNLDSPTKSKPKRKVNAEPTMTLHTKAATDEIYSMFNQPLKSAKVDEEEDNSADDTSDGDDDDDDYTSAGESTFTGRTFTRSEAGDDDHDDEEDNNDAESNADNESDGEDATAWSDFTASKHVPMTNEEEASEQDENGDEEARSEPDSVREDDTNDSIGLATPRQAEGQNNKFVPLPPAGYEHPVGSYRDVAQLPQNRLPFMTPIVEKTESSIAPVTVKEEKDYFNSKTPSKNAVAEESIADVEEDLLGSPIEEKIGKLEVDDAKIPQPDLPRPAKKTTDNVGSKRGNLMRSAAPANEEIPKGPIINDTLCNPIDDHIRKTVFEHLRPPLSSYDGFSESDEKNGKGSEIRKFIKAQGKTTKGNSDKTSSSQLTGPVLQFEGSEREYTVKRELGQGAFAPVYLAQASSPEDDDDQQDENGPAVMGKGKFGIERRQLEAIKMEDPPSAWEFYIMRQAKRRLGVSRAAESVVHAYEMHLFADEGYLVEEYRDQGTLLDLVNLAKADAPAGGVMDEAVVMFFTVELLRTVEGLHERGILHGDLKADNCLVRFDPVQGPSSSSSSYTGVATGSGSSSSSGSSSAGEWTPHYNRDGTGGWNAKGLALIDFGRGIDMKVFPPDVQFVADWKAGPQDCAEMRDMRPWTYQIDYHGIAGVVHSMLFGKYIDTLAAPEQRGVSLGSGATRTYRLREPFKRYWNTEIWTALFDLLLNPLHHVQAEEGAKLPVLRGMRGVRAQMEDWLEANAERGIGLKNHLRRLEEKCRERRR</sequence>
<evidence type="ECO:0000313" key="10">
    <source>
        <dbReference type="Proteomes" id="UP000076632"/>
    </source>
</evidence>
<dbReference type="InterPro" id="IPR015661">
    <property type="entry name" value="Bub1/Mad3"/>
</dbReference>
<dbReference type="InterPro" id="IPR013212">
    <property type="entry name" value="Mad3/Bub1_I"/>
</dbReference>
<feature type="compositionally biased region" description="Acidic residues" evidence="6">
    <location>
        <begin position="531"/>
        <end position="551"/>
    </location>
</feature>
<dbReference type="InterPro" id="IPR011009">
    <property type="entry name" value="Kinase-like_dom_sf"/>
</dbReference>
<feature type="region of interest" description="Disordered" evidence="6">
    <location>
        <begin position="839"/>
        <end position="859"/>
    </location>
</feature>
<comment type="subcellular location">
    <subcellularLocation>
        <location evidence="1">Chromosome</location>
        <location evidence="1">Centromere</location>
        <location evidence="1">Kinetochore</location>
    </subcellularLocation>
</comment>
<dbReference type="FunFam" id="1.25.40.430:FF:000003">
    <property type="entry name" value="Checkpoint serine/threonine-protein kinase BUB1"/>
    <property type="match status" value="1"/>
</dbReference>
<dbReference type="InterPro" id="IPR008271">
    <property type="entry name" value="Ser/Thr_kinase_AS"/>
</dbReference>
<evidence type="ECO:0000256" key="6">
    <source>
        <dbReference type="SAM" id="MobiDB-lite"/>
    </source>
</evidence>
<dbReference type="RefSeq" id="XP_018187990.1">
    <property type="nucleotide sequence ID" value="XM_018331142.1"/>
</dbReference>
<dbReference type="InterPro" id="IPR012572">
    <property type="entry name" value="Mad3/Bub1_II"/>
</dbReference>
<dbReference type="GO" id="GO:0005634">
    <property type="term" value="C:nucleus"/>
    <property type="evidence" value="ECO:0007669"/>
    <property type="project" value="TreeGrafter"/>
</dbReference>
<reference evidence="9 10" key="1">
    <citation type="journal article" date="2016" name="Fungal Biol.">
        <title>The genome of Xylona heveae provides a window into fungal endophytism.</title>
        <authorList>
            <person name="Gazis R."/>
            <person name="Kuo A."/>
            <person name="Riley R."/>
            <person name="LaButti K."/>
            <person name="Lipzen A."/>
            <person name="Lin J."/>
            <person name="Amirebrahimi M."/>
            <person name="Hesse C.N."/>
            <person name="Spatafora J.W."/>
            <person name="Henrissat B."/>
            <person name="Hainaut M."/>
            <person name="Grigoriev I.V."/>
            <person name="Hibbett D.S."/>
        </authorList>
    </citation>
    <scope>NUCLEOTIDE SEQUENCE [LARGE SCALE GENOMIC DNA]</scope>
    <source>
        <strain evidence="9 10">TC161</strain>
    </source>
</reference>
<proteinExistence type="predicted"/>
<name>A0A165GPG7_XYLHT</name>
<dbReference type="GO" id="GO:0000776">
    <property type="term" value="C:kinetochore"/>
    <property type="evidence" value="ECO:0007669"/>
    <property type="project" value="UniProtKB-KW"/>
</dbReference>
<keyword evidence="2" id="KW-0158">Chromosome</keyword>
<dbReference type="PROSITE" id="PS50011">
    <property type="entry name" value="PROTEIN_KINASE_DOM"/>
    <property type="match status" value="1"/>
</dbReference>
<dbReference type="EMBL" id="KV407459">
    <property type="protein sequence ID" value="KZF22435.1"/>
    <property type="molecule type" value="Genomic_DNA"/>
</dbReference>
<feature type="compositionally biased region" description="Basic and acidic residues" evidence="6">
    <location>
        <begin position="463"/>
        <end position="479"/>
    </location>
</feature>
<protein>
    <submittedName>
        <fullName evidence="9">Uncharacterized protein</fullName>
    </submittedName>
</protein>
<dbReference type="Pfam" id="PF08311">
    <property type="entry name" value="Mad3_BUB1_I"/>
    <property type="match status" value="1"/>
</dbReference>
<feature type="compositionally biased region" description="Polar residues" evidence="6">
    <location>
        <begin position="480"/>
        <end position="493"/>
    </location>
</feature>
<feature type="compositionally biased region" description="Acidic residues" evidence="6">
    <location>
        <begin position="612"/>
        <end position="624"/>
    </location>
</feature>
<dbReference type="SMART" id="SM00220">
    <property type="entry name" value="S_TKc"/>
    <property type="match status" value="1"/>
</dbReference>
<feature type="compositionally biased region" description="Polar residues" evidence="6">
    <location>
        <begin position="842"/>
        <end position="858"/>
    </location>
</feature>
<feature type="region of interest" description="Disordered" evidence="6">
    <location>
        <begin position="32"/>
        <end position="54"/>
    </location>
</feature>
<feature type="compositionally biased region" description="Acidic residues" evidence="6">
    <location>
        <begin position="570"/>
        <end position="595"/>
    </location>
</feature>
<feature type="region of interest" description="Disordered" evidence="6">
    <location>
        <begin position="744"/>
        <end position="793"/>
    </location>
</feature>
<dbReference type="GO" id="GO:0007094">
    <property type="term" value="P:mitotic spindle assembly checkpoint signaling"/>
    <property type="evidence" value="ECO:0007669"/>
    <property type="project" value="InterPro"/>
</dbReference>
<feature type="region of interest" description="Disordered" evidence="6">
    <location>
        <begin position="1037"/>
        <end position="1072"/>
    </location>
</feature>
<feature type="compositionally biased region" description="Polar residues" evidence="6">
    <location>
        <begin position="42"/>
        <end position="54"/>
    </location>
</feature>
<keyword evidence="10" id="KW-1185">Reference proteome</keyword>
<dbReference type="AlphaFoldDB" id="A0A165GPG7"/>
<accession>A0A165GPG7</accession>
<dbReference type="GO" id="GO:0051754">
    <property type="term" value="P:meiotic sister chromatid cohesion, centromeric"/>
    <property type="evidence" value="ECO:0007669"/>
    <property type="project" value="TreeGrafter"/>
</dbReference>
<feature type="compositionally biased region" description="Polar residues" evidence="6">
    <location>
        <begin position="251"/>
        <end position="267"/>
    </location>
</feature>
<evidence type="ECO:0000256" key="3">
    <source>
        <dbReference type="ARBA" id="ARBA00022838"/>
    </source>
</evidence>
<dbReference type="OrthoDB" id="248495at2759"/>
<dbReference type="Pfam" id="PF00069">
    <property type="entry name" value="Pkinase"/>
    <property type="match status" value="1"/>
</dbReference>
<feature type="domain" description="BUB1 N-terminal" evidence="8">
    <location>
        <begin position="63"/>
        <end position="222"/>
    </location>
</feature>
<dbReference type="Gene3D" id="1.25.40.430">
    <property type="match status" value="1"/>
</dbReference>
<keyword evidence="3" id="KW-0995">Kinetochore</keyword>
<dbReference type="Gene3D" id="1.10.510.10">
    <property type="entry name" value="Transferase(Phosphotransferase) domain 1"/>
    <property type="match status" value="1"/>
</dbReference>
<feature type="compositionally biased region" description="Low complexity" evidence="6">
    <location>
        <begin position="1040"/>
        <end position="1065"/>
    </location>
</feature>
<dbReference type="PROSITE" id="PS51489">
    <property type="entry name" value="BUB1_N"/>
    <property type="match status" value="1"/>
</dbReference>
<dbReference type="OMA" id="NCEKGVG"/>
<feature type="region of interest" description="Disordered" evidence="6">
    <location>
        <begin position="459"/>
        <end position="666"/>
    </location>
</feature>
<dbReference type="PROSITE" id="PS00108">
    <property type="entry name" value="PROTEIN_KINASE_ST"/>
    <property type="match status" value="1"/>
</dbReference>
<dbReference type="PANTHER" id="PTHR14030">
    <property type="entry name" value="MITOTIC CHECKPOINT SERINE/THREONINE-PROTEIN KINASE BUB1"/>
    <property type="match status" value="1"/>
</dbReference>
<dbReference type="SMART" id="SM00777">
    <property type="entry name" value="Mad3_BUB1_I"/>
    <property type="match status" value="1"/>
</dbReference>
<evidence type="ECO:0000259" key="7">
    <source>
        <dbReference type="PROSITE" id="PS50011"/>
    </source>
</evidence>